<gene>
    <name evidence="10" type="ORF">TELCIR_03112</name>
</gene>
<dbReference type="InterPro" id="IPR001995">
    <property type="entry name" value="Peptidase_A2_cat"/>
</dbReference>
<evidence type="ECO:0000256" key="2">
    <source>
        <dbReference type="ARBA" id="ARBA00022679"/>
    </source>
</evidence>
<dbReference type="InterPro" id="IPR043128">
    <property type="entry name" value="Rev_trsase/Diguanyl_cyclase"/>
</dbReference>
<dbReference type="FunFam" id="1.10.340.70:FF:000003">
    <property type="entry name" value="Protein CBG25708"/>
    <property type="match status" value="1"/>
</dbReference>
<dbReference type="PROSITE" id="PS50994">
    <property type="entry name" value="INTEGRASE"/>
    <property type="match status" value="1"/>
</dbReference>
<feature type="domain" description="Integrase catalytic" evidence="9">
    <location>
        <begin position="741"/>
        <end position="855"/>
    </location>
</feature>
<dbReference type="InterPro" id="IPR050951">
    <property type="entry name" value="Retrovirus_Pol_polyprotein"/>
</dbReference>
<keyword evidence="4" id="KW-0540">Nuclease</keyword>
<organism evidence="10 11">
    <name type="scientific">Teladorsagia circumcincta</name>
    <name type="common">Brown stomach worm</name>
    <name type="synonym">Ostertagia circumcincta</name>
    <dbReference type="NCBI Taxonomy" id="45464"/>
    <lineage>
        <taxon>Eukaryota</taxon>
        <taxon>Metazoa</taxon>
        <taxon>Ecdysozoa</taxon>
        <taxon>Nematoda</taxon>
        <taxon>Chromadorea</taxon>
        <taxon>Rhabditida</taxon>
        <taxon>Rhabditina</taxon>
        <taxon>Rhabditomorpha</taxon>
        <taxon>Strongyloidea</taxon>
        <taxon>Trichostrongylidae</taxon>
        <taxon>Teladorsagia</taxon>
    </lineage>
</organism>
<dbReference type="InterPro" id="IPR021109">
    <property type="entry name" value="Peptidase_aspartic_dom_sf"/>
</dbReference>
<evidence type="ECO:0000256" key="6">
    <source>
        <dbReference type="ARBA" id="ARBA00022801"/>
    </source>
</evidence>
<dbReference type="InterPro" id="IPR043502">
    <property type="entry name" value="DNA/RNA_pol_sf"/>
</dbReference>
<dbReference type="GO" id="GO:0004519">
    <property type="term" value="F:endonuclease activity"/>
    <property type="evidence" value="ECO:0007669"/>
    <property type="project" value="UniProtKB-KW"/>
</dbReference>
<dbReference type="FunFam" id="3.30.420.10:FF:000063">
    <property type="entry name" value="Retrovirus-related Pol polyprotein from transposon 297-like Protein"/>
    <property type="match status" value="1"/>
</dbReference>
<keyword evidence="2" id="KW-0808">Transferase</keyword>
<evidence type="ECO:0000256" key="4">
    <source>
        <dbReference type="ARBA" id="ARBA00022722"/>
    </source>
</evidence>
<dbReference type="Gene3D" id="1.10.340.70">
    <property type="match status" value="1"/>
</dbReference>
<evidence type="ECO:0000313" key="10">
    <source>
        <dbReference type="EMBL" id="PIO74864.1"/>
    </source>
</evidence>
<dbReference type="GO" id="GO:0004190">
    <property type="term" value="F:aspartic-type endopeptidase activity"/>
    <property type="evidence" value="ECO:0007669"/>
    <property type="project" value="InterPro"/>
</dbReference>
<dbReference type="InterPro" id="IPR055510">
    <property type="entry name" value="DUF7083"/>
</dbReference>
<dbReference type="PROSITE" id="PS50175">
    <property type="entry name" value="ASP_PROT_RETROV"/>
    <property type="match status" value="1"/>
</dbReference>
<protein>
    <recommendedName>
        <fullName evidence="1">RNA-directed DNA polymerase</fullName>
        <ecNumber evidence="1">2.7.7.49</ecNumber>
    </recommendedName>
</protein>
<name>A0A2G9UXB4_TELCI</name>
<dbReference type="Gene3D" id="3.30.70.270">
    <property type="match status" value="1"/>
</dbReference>
<dbReference type="Gene3D" id="2.40.70.10">
    <property type="entry name" value="Acid Proteases"/>
    <property type="match status" value="1"/>
</dbReference>
<dbReference type="PANTHER" id="PTHR37984">
    <property type="entry name" value="PROTEIN CBG26694"/>
    <property type="match status" value="1"/>
</dbReference>
<dbReference type="SUPFAM" id="SSF56672">
    <property type="entry name" value="DNA/RNA polymerases"/>
    <property type="match status" value="1"/>
</dbReference>
<evidence type="ECO:0000256" key="7">
    <source>
        <dbReference type="SAM" id="MobiDB-lite"/>
    </source>
</evidence>
<dbReference type="Gene3D" id="3.10.10.10">
    <property type="entry name" value="HIV Type 1 Reverse Transcriptase, subunit A, domain 1"/>
    <property type="match status" value="1"/>
</dbReference>
<dbReference type="InterPro" id="IPR012337">
    <property type="entry name" value="RNaseH-like_sf"/>
</dbReference>
<keyword evidence="5" id="KW-0255">Endonuclease</keyword>
<feature type="domain" description="Peptidase A2" evidence="8">
    <location>
        <begin position="294"/>
        <end position="332"/>
    </location>
</feature>
<dbReference type="Pfam" id="PF17921">
    <property type="entry name" value="Integrase_H2C2"/>
    <property type="match status" value="1"/>
</dbReference>
<proteinExistence type="predicted"/>
<evidence type="ECO:0000313" key="11">
    <source>
        <dbReference type="Proteomes" id="UP000230423"/>
    </source>
</evidence>
<evidence type="ECO:0000256" key="1">
    <source>
        <dbReference type="ARBA" id="ARBA00012493"/>
    </source>
</evidence>
<dbReference type="EC" id="2.7.7.49" evidence="1"/>
<dbReference type="Proteomes" id="UP000230423">
    <property type="component" value="Unassembled WGS sequence"/>
</dbReference>
<dbReference type="SUPFAM" id="SSF53098">
    <property type="entry name" value="Ribonuclease H-like"/>
    <property type="match status" value="1"/>
</dbReference>
<dbReference type="Pfam" id="PF00665">
    <property type="entry name" value="rve"/>
    <property type="match status" value="1"/>
</dbReference>
<keyword evidence="6" id="KW-0378">Hydrolase</keyword>
<evidence type="ECO:0000259" key="9">
    <source>
        <dbReference type="PROSITE" id="PS50994"/>
    </source>
</evidence>
<feature type="compositionally biased region" description="Polar residues" evidence="7">
    <location>
        <begin position="243"/>
        <end position="255"/>
    </location>
</feature>
<dbReference type="InterPro" id="IPR036397">
    <property type="entry name" value="RNaseH_sf"/>
</dbReference>
<dbReference type="Pfam" id="PF13975">
    <property type="entry name" value="gag-asp_proteas"/>
    <property type="match status" value="1"/>
</dbReference>
<keyword evidence="11" id="KW-1185">Reference proteome</keyword>
<dbReference type="PANTHER" id="PTHR37984:SF5">
    <property type="entry name" value="PROTEIN NYNRIN-LIKE"/>
    <property type="match status" value="1"/>
</dbReference>
<dbReference type="EMBL" id="KZ345209">
    <property type="protein sequence ID" value="PIO74864.1"/>
    <property type="molecule type" value="Genomic_DNA"/>
</dbReference>
<dbReference type="InterPro" id="IPR001584">
    <property type="entry name" value="Integrase_cat-core"/>
</dbReference>
<reference evidence="10 11" key="1">
    <citation type="submission" date="2015-09" db="EMBL/GenBank/DDBJ databases">
        <title>Draft genome of the parasitic nematode Teladorsagia circumcincta isolate WARC Sus (inbred).</title>
        <authorList>
            <person name="Mitreva M."/>
        </authorList>
    </citation>
    <scope>NUCLEOTIDE SEQUENCE [LARGE SCALE GENOMIC DNA]</scope>
    <source>
        <strain evidence="10 11">S</strain>
    </source>
</reference>
<dbReference type="Pfam" id="PF23309">
    <property type="entry name" value="DUF7083"/>
    <property type="match status" value="1"/>
</dbReference>
<feature type="region of interest" description="Disordered" evidence="7">
    <location>
        <begin position="1"/>
        <end position="28"/>
    </location>
</feature>
<dbReference type="InterPro" id="IPR041588">
    <property type="entry name" value="Integrase_H2C2"/>
</dbReference>
<dbReference type="Gene3D" id="3.30.420.10">
    <property type="entry name" value="Ribonuclease H-like superfamily/Ribonuclease H"/>
    <property type="match status" value="1"/>
</dbReference>
<dbReference type="GO" id="GO:0042575">
    <property type="term" value="C:DNA polymerase complex"/>
    <property type="evidence" value="ECO:0007669"/>
    <property type="project" value="UniProtKB-ARBA"/>
</dbReference>
<feature type="compositionally biased region" description="Polar residues" evidence="7">
    <location>
        <begin position="1"/>
        <end position="20"/>
    </location>
</feature>
<dbReference type="OrthoDB" id="10058156at2759"/>
<sequence length="916" mass="103211">MASNKSSSTSRLPKDTTTGDQDNDFKDHAAIAGPEDAPIKDLLQMMASQQKLLVDLLQRMATPTVAPQDSLFDRVSRRLDKFSYEADQEDCFNLWFNRHKDVFEVDCQGMDDAMKARLLVAALDAPSHTRFVRYILPKEPRDLDWSDTLETLKTLFGTKKSLFRRRFECFRMNFSPNEDINSFVNLLKARTLEANFKDIRQETLECLALKRKKHRLPPPAKPRLPPSPCPICHQQHWKKDCPQNRNATSAAQESRTAPRRRNKQSSPRTWYQRAIGRSGDVQKYLEVHINGHPTRLQLDTGADVTIISRPTWMQLGSPRLQKTSDVFKGANGLPLPIHGRFNAAFVVVDNQGKAHPGQGVCYVSDDNDLLGITWIEQIQDFNSVLKRFNIQKVQTLNYDAIRDKTIVKLKHHFADVFKPELGCCTKAKATLYLKPDAYPVFIKKRPVPYASVPLLDAEIDRLVAQNVISAVDHSQWAAPIVVVRKANGSIRLCADFSTGLNDALQLHRHPLPTAEDVFTKLNGGTVFSQIDFADAYLQVEKGVPAYSANRLQRWRLTLLAYDFSIEYRNTTSFGQADALSRLISAQSPPEEDVIIAKIAGDVNAIFHDNVSRLPVTAKDVARATAEDDCLRQVLDHVVHNNWPKKPSPIVANYAHLRNDLSTQQGGLLFGSRIIIPPALQPIVMKALHEGHPGMNRMKALARSHVFWTKINDDLEKLVRTCAACQEAAKSPVKNTLCSWSRPDAPWSRIHIDFAGPIDGISYLVVVDAFSKWPEVIPMTSTTSIATLRELRRLFAQFGLPQIIVSDNGTQFTSAEFQDFCRSNGIKHVRSPPFHPQSNGQAERFVDTFKRSLAKMKSNGPTVDALHTFLFTYRNTPLTRTPSRTGVVNLRGEVLGRHVISRLLCMICVPYVNYLTC</sequence>
<keyword evidence="3" id="KW-0548">Nucleotidyltransferase</keyword>
<dbReference type="GO" id="GO:0003964">
    <property type="term" value="F:RNA-directed DNA polymerase activity"/>
    <property type="evidence" value="ECO:0007669"/>
    <property type="project" value="UniProtKB-EC"/>
</dbReference>
<dbReference type="SUPFAM" id="SSF50630">
    <property type="entry name" value="Acid proteases"/>
    <property type="match status" value="1"/>
</dbReference>
<evidence type="ECO:0000256" key="5">
    <source>
        <dbReference type="ARBA" id="ARBA00022759"/>
    </source>
</evidence>
<dbReference type="GO" id="GO:0006508">
    <property type="term" value="P:proteolysis"/>
    <property type="evidence" value="ECO:0007669"/>
    <property type="project" value="InterPro"/>
</dbReference>
<dbReference type="GO" id="GO:0015074">
    <property type="term" value="P:DNA integration"/>
    <property type="evidence" value="ECO:0007669"/>
    <property type="project" value="InterPro"/>
</dbReference>
<dbReference type="AlphaFoldDB" id="A0A2G9UXB4"/>
<evidence type="ECO:0000256" key="3">
    <source>
        <dbReference type="ARBA" id="ARBA00022695"/>
    </source>
</evidence>
<feature type="region of interest" description="Disordered" evidence="7">
    <location>
        <begin position="240"/>
        <end position="270"/>
    </location>
</feature>
<evidence type="ECO:0000259" key="8">
    <source>
        <dbReference type="PROSITE" id="PS50175"/>
    </source>
</evidence>
<dbReference type="GO" id="GO:0003676">
    <property type="term" value="F:nucleic acid binding"/>
    <property type="evidence" value="ECO:0007669"/>
    <property type="project" value="InterPro"/>
</dbReference>
<accession>A0A2G9UXB4</accession>